<reference evidence="8" key="1">
    <citation type="submission" date="2021-03" db="EMBL/GenBank/DDBJ databases">
        <authorList>
            <person name="Tagirdzhanova G."/>
        </authorList>
    </citation>
    <scope>NUCLEOTIDE SEQUENCE</scope>
</reference>
<feature type="transmembrane region" description="Helical" evidence="7">
    <location>
        <begin position="388"/>
        <end position="415"/>
    </location>
</feature>
<dbReference type="GO" id="GO:0042910">
    <property type="term" value="F:xenobiotic transmembrane transporter activity"/>
    <property type="evidence" value="ECO:0007669"/>
    <property type="project" value="InterPro"/>
</dbReference>
<dbReference type="Proteomes" id="UP000664521">
    <property type="component" value="Unassembled WGS sequence"/>
</dbReference>
<evidence type="ECO:0000256" key="4">
    <source>
        <dbReference type="ARBA" id="ARBA00022989"/>
    </source>
</evidence>
<evidence type="ECO:0000256" key="7">
    <source>
        <dbReference type="SAM" id="Phobius"/>
    </source>
</evidence>
<keyword evidence="4 7" id="KW-1133">Transmembrane helix</keyword>
<name>A0A8H3EXS2_9LECA</name>
<feature type="compositionally biased region" description="Polar residues" evidence="6">
    <location>
        <begin position="93"/>
        <end position="125"/>
    </location>
</feature>
<dbReference type="CDD" id="cd13132">
    <property type="entry name" value="MATE_eukaryotic"/>
    <property type="match status" value="1"/>
</dbReference>
<gene>
    <name evidence="8" type="ORF">HETSPECPRED_001998</name>
</gene>
<proteinExistence type="inferred from homology"/>
<dbReference type="OrthoDB" id="2126698at2759"/>
<evidence type="ECO:0000313" key="9">
    <source>
        <dbReference type="Proteomes" id="UP000664521"/>
    </source>
</evidence>
<comment type="subcellular location">
    <subcellularLocation>
        <location evidence="1">Membrane</location>
        <topology evidence="1">Multi-pass membrane protein</topology>
    </subcellularLocation>
</comment>
<evidence type="ECO:0000313" key="8">
    <source>
        <dbReference type="EMBL" id="CAF9914509.1"/>
    </source>
</evidence>
<evidence type="ECO:0000256" key="5">
    <source>
        <dbReference type="ARBA" id="ARBA00023136"/>
    </source>
</evidence>
<evidence type="ECO:0000256" key="2">
    <source>
        <dbReference type="ARBA" id="ARBA00010199"/>
    </source>
</evidence>
<dbReference type="GO" id="GO:0016020">
    <property type="term" value="C:membrane"/>
    <property type="evidence" value="ECO:0007669"/>
    <property type="project" value="UniProtKB-SubCell"/>
</dbReference>
<feature type="region of interest" description="Disordered" evidence="6">
    <location>
        <begin position="1"/>
        <end position="21"/>
    </location>
</feature>
<feature type="transmembrane region" description="Helical" evidence="7">
    <location>
        <begin position="248"/>
        <end position="272"/>
    </location>
</feature>
<dbReference type="GO" id="GO:0015297">
    <property type="term" value="F:antiporter activity"/>
    <property type="evidence" value="ECO:0007669"/>
    <property type="project" value="InterPro"/>
</dbReference>
<evidence type="ECO:0000256" key="6">
    <source>
        <dbReference type="SAM" id="MobiDB-lite"/>
    </source>
</evidence>
<dbReference type="PANTHER" id="PTHR11206">
    <property type="entry name" value="MULTIDRUG RESISTANCE PROTEIN"/>
    <property type="match status" value="1"/>
</dbReference>
<evidence type="ECO:0000256" key="1">
    <source>
        <dbReference type="ARBA" id="ARBA00004141"/>
    </source>
</evidence>
<comment type="caution">
    <text evidence="8">The sequence shown here is derived from an EMBL/GenBank/DDBJ whole genome shotgun (WGS) entry which is preliminary data.</text>
</comment>
<accession>A0A8H3EXS2</accession>
<feature type="transmembrane region" description="Helical" evidence="7">
    <location>
        <begin position="313"/>
        <end position="335"/>
    </location>
</feature>
<dbReference type="AlphaFoldDB" id="A0A8H3EXS2"/>
<feature type="transmembrane region" description="Helical" evidence="7">
    <location>
        <begin position="421"/>
        <end position="446"/>
    </location>
</feature>
<dbReference type="GO" id="GO:1990961">
    <property type="term" value="P:xenobiotic detoxification by transmembrane export across the plasma membrane"/>
    <property type="evidence" value="ECO:0007669"/>
    <property type="project" value="InterPro"/>
</dbReference>
<feature type="transmembrane region" description="Helical" evidence="7">
    <location>
        <begin position="341"/>
        <end position="367"/>
    </location>
</feature>
<feature type="transmembrane region" description="Helical" evidence="7">
    <location>
        <begin position="467"/>
        <end position="486"/>
    </location>
</feature>
<protein>
    <submittedName>
        <fullName evidence="8">Uncharacterized protein</fullName>
    </submittedName>
</protein>
<keyword evidence="9" id="KW-1185">Reference proteome</keyword>
<dbReference type="EMBL" id="CAJPDS010000014">
    <property type="protein sequence ID" value="CAF9914509.1"/>
    <property type="molecule type" value="Genomic_DNA"/>
</dbReference>
<dbReference type="Pfam" id="PF01554">
    <property type="entry name" value="MatE"/>
    <property type="match status" value="2"/>
</dbReference>
<dbReference type="InterPro" id="IPR002528">
    <property type="entry name" value="MATE_fam"/>
</dbReference>
<keyword evidence="3 7" id="KW-0812">Transmembrane</keyword>
<feature type="transmembrane region" description="Helical" evidence="7">
    <location>
        <begin position="284"/>
        <end position="301"/>
    </location>
</feature>
<comment type="similarity">
    <text evidence="2">Belongs to the multi antimicrobial extrusion (MATE) (TC 2.A.66.1) family.</text>
</comment>
<keyword evidence="5 7" id="KW-0472">Membrane</keyword>
<dbReference type="InterPro" id="IPR045069">
    <property type="entry name" value="MATE_euk"/>
</dbReference>
<evidence type="ECO:0000256" key="3">
    <source>
        <dbReference type="ARBA" id="ARBA00022692"/>
    </source>
</evidence>
<dbReference type="NCBIfam" id="TIGR00797">
    <property type="entry name" value="matE"/>
    <property type="match status" value="1"/>
</dbReference>
<feature type="region of interest" description="Disordered" evidence="6">
    <location>
        <begin position="88"/>
        <end position="133"/>
    </location>
</feature>
<organism evidence="8 9">
    <name type="scientific">Heterodermia speciosa</name>
    <dbReference type="NCBI Taxonomy" id="116794"/>
    <lineage>
        <taxon>Eukaryota</taxon>
        <taxon>Fungi</taxon>
        <taxon>Dikarya</taxon>
        <taxon>Ascomycota</taxon>
        <taxon>Pezizomycotina</taxon>
        <taxon>Lecanoromycetes</taxon>
        <taxon>OSLEUM clade</taxon>
        <taxon>Lecanoromycetidae</taxon>
        <taxon>Caliciales</taxon>
        <taxon>Physciaceae</taxon>
        <taxon>Heterodermia</taxon>
    </lineage>
</organism>
<feature type="transmembrane region" description="Helical" evidence="7">
    <location>
        <begin position="517"/>
        <end position="539"/>
    </location>
</feature>
<sequence length="557" mass="60245">MDHDTHETPIAASEAGGTSMRVATIHQSALGRRSMSTSDQSSMLINADSSLINTAPWPILGLPLQESEDTAAESTVRRKEECLLRDNGDRGSILSSRSATDATSAYENTEASSLSHTDSTRTETSALLPRKQQRNEDVAAEIDYKWDETVAAGKIQSCWRKEAEVLARRSPPLITTAFLQYSLPVAGIFTVGHLGKVELGAVSLGCMTASITGYAMYQGLVTSLDTLCAQAYGSGRKKLVGLQMQRTVLFLWCMTIPIGALWLSGAAILGAIVPDSEKEVARLAGLYLKILLCGAPSLAAFEAGKRFMQAQGLFTANLYILLFCAPLNALMSWLFVWRFKWGFVGAPIAIVVTDNLLLICLILYVRFIRGSECWGGFDKRAFTNWGPVIWLAIPGLATVLAEYLAFEILTFAASWMSTSHLAAQAVLATIIPLIYQIPMPVSIAASSRIANLVGAELPGPAKTAAKVVLVVACFVGAINTILLVALKDYLPRLFTPDEEVGIPISFGAGFGLDWQLYGLWTGPAVALLLVASIEGFYIYHTNWEGVVEEAMKRNTMA</sequence>